<dbReference type="PRINTS" id="PR00169">
    <property type="entry name" value="KCHANNEL"/>
</dbReference>
<feature type="transmembrane region" description="Helical" evidence="18">
    <location>
        <begin position="278"/>
        <end position="298"/>
    </location>
</feature>
<dbReference type="PROSITE" id="PS50994">
    <property type="entry name" value="INTEGRASE"/>
    <property type="match status" value="1"/>
</dbReference>
<dbReference type="GO" id="GO:0016020">
    <property type="term" value="C:membrane"/>
    <property type="evidence" value="ECO:0007669"/>
    <property type="project" value="UniProtKB-SubCell"/>
</dbReference>
<dbReference type="InterPro" id="IPR036397">
    <property type="entry name" value="RNaseH_sf"/>
</dbReference>
<dbReference type="SMART" id="SM00717">
    <property type="entry name" value="SANT"/>
    <property type="match status" value="2"/>
</dbReference>
<reference evidence="22 23" key="1">
    <citation type="journal article" date="2018" name="Plant J.">
        <title>Genome sequences of Chlorella sorokiniana UTEX 1602 and Micractinium conductrix SAG 241.80: implications to maltose excretion by a green alga.</title>
        <authorList>
            <person name="Arriola M.B."/>
            <person name="Velmurugan N."/>
            <person name="Zhang Y."/>
            <person name="Plunkett M.H."/>
            <person name="Hondzo H."/>
            <person name="Barney B.M."/>
        </authorList>
    </citation>
    <scope>NUCLEOTIDE SEQUENCE [LARGE SCALE GENOMIC DNA]</scope>
    <source>
        <strain evidence="22 23">SAG 241.80</strain>
    </source>
</reference>
<keyword evidence="8" id="KW-0630">Potassium</keyword>
<evidence type="ECO:0000256" key="2">
    <source>
        <dbReference type="ARBA" id="ARBA00004141"/>
    </source>
</evidence>
<evidence type="ECO:0000313" key="23">
    <source>
        <dbReference type="Proteomes" id="UP000239649"/>
    </source>
</evidence>
<feature type="region of interest" description="Disordered" evidence="17">
    <location>
        <begin position="610"/>
        <end position="677"/>
    </location>
</feature>
<keyword evidence="15" id="KW-0539">Nucleus</keyword>
<dbReference type="InterPro" id="IPR047871">
    <property type="entry name" value="K_chnl_Slo-like"/>
</dbReference>
<dbReference type="Pfam" id="PF00520">
    <property type="entry name" value="Ion_trans"/>
    <property type="match status" value="1"/>
</dbReference>
<dbReference type="InterPro" id="IPR001005">
    <property type="entry name" value="SANT/Myb"/>
</dbReference>
<keyword evidence="10" id="KW-0805">Transcription regulation</keyword>
<evidence type="ECO:0000313" key="22">
    <source>
        <dbReference type="EMBL" id="PSC70955.1"/>
    </source>
</evidence>
<feature type="compositionally biased region" description="Low complexity" evidence="17">
    <location>
        <begin position="662"/>
        <end position="671"/>
    </location>
</feature>
<dbReference type="SUPFAM" id="SSF81324">
    <property type="entry name" value="Voltage-gated potassium channels"/>
    <property type="match status" value="1"/>
</dbReference>
<evidence type="ECO:0000256" key="18">
    <source>
        <dbReference type="SAM" id="Phobius"/>
    </source>
</evidence>
<feature type="region of interest" description="Disordered" evidence="17">
    <location>
        <begin position="1631"/>
        <end position="1697"/>
    </location>
</feature>
<dbReference type="Pfam" id="PF13921">
    <property type="entry name" value="Myb_DNA-bind_6"/>
    <property type="match status" value="1"/>
</dbReference>
<feature type="compositionally biased region" description="Basic and acidic residues" evidence="17">
    <location>
        <begin position="610"/>
        <end position="619"/>
    </location>
</feature>
<dbReference type="SUPFAM" id="SSF46689">
    <property type="entry name" value="Homeodomain-like"/>
    <property type="match status" value="1"/>
</dbReference>
<feature type="compositionally biased region" description="Low complexity" evidence="17">
    <location>
        <begin position="1631"/>
        <end position="1676"/>
    </location>
</feature>
<dbReference type="Gene3D" id="3.40.50.720">
    <property type="entry name" value="NAD(P)-binding Rossmann-like Domain"/>
    <property type="match status" value="2"/>
</dbReference>
<gene>
    <name evidence="22" type="ORF">C2E20_5612</name>
</gene>
<dbReference type="SUPFAM" id="SSF53098">
    <property type="entry name" value="Ribonuclease H-like"/>
    <property type="match status" value="1"/>
</dbReference>
<dbReference type="InterPro" id="IPR027359">
    <property type="entry name" value="Volt_channel_dom_sf"/>
</dbReference>
<evidence type="ECO:0000256" key="8">
    <source>
        <dbReference type="ARBA" id="ARBA00022958"/>
    </source>
</evidence>
<evidence type="ECO:0000256" key="12">
    <source>
        <dbReference type="ARBA" id="ARBA00023125"/>
    </source>
</evidence>
<evidence type="ECO:0000256" key="17">
    <source>
        <dbReference type="SAM" id="MobiDB-lite"/>
    </source>
</evidence>
<dbReference type="InterPro" id="IPR009057">
    <property type="entry name" value="Homeodomain-like_sf"/>
</dbReference>
<evidence type="ECO:0000259" key="20">
    <source>
        <dbReference type="PROSITE" id="PS50994"/>
    </source>
</evidence>
<evidence type="ECO:0000256" key="14">
    <source>
        <dbReference type="ARBA" id="ARBA00023163"/>
    </source>
</evidence>
<feature type="transmembrane region" description="Helical" evidence="18">
    <location>
        <begin position="89"/>
        <end position="107"/>
    </location>
</feature>
<dbReference type="Gene3D" id="3.30.420.10">
    <property type="entry name" value="Ribonuclease H-like superfamily/Ribonuclease H"/>
    <property type="match status" value="1"/>
</dbReference>
<evidence type="ECO:0000259" key="19">
    <source>
        <dbReference type="PROSITE" id="PS50090"/>
    </source>
</evidence>
<sequence>MPLALGLRAPPAAGAAAAATAWRRQRTGAANAAGAAAAPAGRLLRGAARPQAQPPRHPLLKEAARAVKRALALVRAVTDHQAVRLAAQYLQFVLAIVFVALYVYATYAPPAPNSLRAQLDLWLCAVFAAEYVHRMLTAESKVRMLTSFWNACDLLSFLPPLLELGLRSTGVSFSLGGIDLRWTKILRSMRVLRVGLLSSELRSLHLSTRRGTWLSAGTNFRLFQLLTSVLILLFTTSSIIQIVEKMPFHQALYLVVTTLTTVGFGDVVATSFLGKAVVIATICIGVVAIPVQAAQLYAEFTARRVVRGSMPSGDWRAPMVLLSTRLTEVRAFSDFYAEFQQALAQSPLFPSNTKMLVLCNRPSYEFGAFQELHERRITFMEGSAVSGQDLVTARAERARACLLLADRFTTDPEQEDLSILFQVWAMKSYTKTVPLYVQTVRQSTVEQISPFLDPGQDVVVSMEQTRMRLLALSAVCPGASTLIGNLLKSSAVSTIASQQRTLAGREWLRAYVSGCAYQFIHVPVPEHLAGKRFLDVAQWLFWSSNAVLIGVIDDRERLLINPASLTLLAGVTLIVVGPSKRAVAKALKQPFSRLRDSELERLRYLPQELTREAAERDRGGPTPEACAPGWLMESWEGDGGDGSDGANGADGSGADGSGVDGGAALDGVDASMPLCGEDEPAASVPLLVGNPDSESLDADSVPCVPASTARRLTTPAAVKAFVAEYQQNEAAQREQQERGSLRAATAERMAADATATAAAAAAARVARGRSGGGNLSQGSMDYGSCAIDWATDGGNTTRGAFVPGRGAPAVSWVDDVDSGAATEPSGSGSGPSGSLPPGLSGHFIVCGAEESFCSFIDHLRRCGPWDTPIVVLHPTRPEVLCDDGNRLGFSGTGGAGGGSSSSGRGPIYFIEGSASEAASLRQAGASTARALICLAKAARPVRSAQSTGGAVEKERSTREAVLADAQALLAVYGVGEESGAELTHAVVELLFTTSIEFLQPGLLLKGVNLLYDDSNIPAGQPRKSWVMRSWQQREAVAEGLAEWQANPYFAAGRVTVPALLDTFACQSFFNEGLLIDLLAELSGDVEDASATCGAGAALQQVPVPAELAGRSYGELFMHLALSRRLVCMGLYRRKSENPGTRLSYVVASPQWSLTLEPSDQVFVLRPRELCWTPEEDVKLVQLVQTYGPQNWSLIAKSLGSGRNGKSCRLRWFNQLDPSLKKEPFTHEEEEAIITKHAELGNKWAHIAKFLPGRTDNAIKNYWNGHLKKWLPGGRGGGGGDQHGAHKRLRALAGLALKDDTEDEDEDDEDVEIVMERGGGAPSARGAARRSRYTGGSEGDLDEEEEEEEEEGDEEAVLRSLRRSKLARTASGGGAVSPRTASLAAAGGRSPGGRRGGAARRHATRASTGALRPRQYDSGLEERYASELDDEIYEPGMDPEERYLLQARQHARGGGRSAAAGGPAGGRPGSRDSSQHTRSTTEHCSEQEAPPLGLVAGPGPASVQPPNFLGSISEQGSTAGYPLFDPAMFAGMGTLMSAFFPGGGLAAAPPVGPTNSEEHRAFMAHFHAAFNKLVTAGGPVGLPGLAAATAPPPFDAAALFGSQPVAQQPLAQQAAVAAPVVAVPQQPVVPQPAEQRPAAASGAAVTAPPSAIKQEEQGQQQQGSPTLATPAAPVAVETDADAEETNNQAGNSAELASEAAVPMQVDCGERPAAAEPAQQAAAAAPAATTLQDSGSGTALAEAAAAAAAAPAPAAPAGPSPAAATLVLTPQLQSALYIGQVMMSLASVFPGMSAAISAMCGMAAAAGFSAPQLPPGMQAAATLPPLGSLPLAPPGGPAPFVQASFGEVLAARAAGTLPRGSPFCSATQINGFAAPSQATPVKSHALANRHLPTTPLEAHTPVSAHVPRSNAARRPLSADLGEGGAAGEGPSKADSNPLAFLAIAASMGDGRRRRGAGGDQEDAELVLPRWDVEPKELSNRLLRQFHLDKTIDGKEVLLRSVSRNDELGIAVSRKVLVVAAEEVPAFFAKHHGIQGQGWNSPARLFHHLHHAVPTQLMPAPGGQPRLVHGAEGFTVETAKAWCTECPVRADMAAKKPAEKRVVHPIVAIMTLMHLAADLIDLGAGRDERYRYVLVVIDVFSRYCWLYPLASKTTIGVARHLYFQFMRTQVPAKLQTDNGLEFCGKEVKELCELFNVRHAKSMPGHPETNGCVERKNRELKNKIRALLMACPLFDWAFHVLTVMQMVNNSPTSALGGMAPTKALFGTLPSNMNLPLLDDIVRLLGFTSSAEANDADTPPAPATRKGSAAQPKRRRTLSELVLPSDSEDEASDDAALDEATLQIAATASPLGRRSTRTNAGGRLSQLVADELLDEAGEVPTRALPQRATAMRSPSGKRRAATSLLDQLAAIAAECDAADELDKVDDSSDGAGTSADAEAAAILTAHHGAHQEQVLALHVRNRQRIRSQGGKGGAEFDIGDAVLLKPASMGKVGTSTIQRKRLTCRVVGVAEQTGKYHLRCNTGLLKGTYGGGEVLRPAPAESAAELNFAADADSSEAPLVTLTAAVNAELLVTAGGIRRRT</sequence>
<keyword evidence="5 18" id="KW-0812">Transmembrane</keyword>
<feature type="region of interest" description="Disordered" evidence="17">
    <location>
        <begin position="1448"/>
        <end position="1510"/>
    </location>
</feature>
<keyword evidence="7" id="KW-0631">Potassium channel</keyword>
<keyword evidence="9 18" id="KW-1133">Transmembrane helix</keyword>
<feature type="domain" description="Myb-like" evidence="19">
    <location>
        <begin position="1216"/>
        <end position="1266"/>
    </location>
</feature>
<evidence type="ECO:0000256" key="10">
    <source>
        <dbReference type="ARBA" id="ARBA00023015"/>
    </source>
</evidence>
<evidence type="ECO:0000256" key="13">
    <source>
        <dbReference type="ARBA" id="ARBA00023136"/>
    </source>
</evidence>
<dbReference type="OrthoDB" id="415460at2759"/>
<keyword evidence="16" id="KW-0407">Ion channel</keyword>
<dbReference type="InterPro" id="IPR003929">
    <property type="entry name" value="K_chnl_BK_asu"/>
</dbReference>
<dbReference type="FunFam" id="1.10.10.60:FF:000060">
    <property type="entry name" value="MYB transcription factor"/>
    <property type="match status" value="1"/>
</dbReference>
<feature type="compositionally biased region" description="Basic and acidic residues" evidence="17">
    <location>
        <begin position="1468"/>
        <end position="1485"/>
    </location>
</feature>
<keyword evidence="13 18" id="KW-0472">Membrane</keyword>
<keyword evidence="6" id="KW-0677">Repeat</keyword>
<dbReference type="Gene3D" id="1.10.10.60">
    <property type="entry name" value="Homeodomain-like"/>
    <property type="match status" value="2"/>
</dbReference>
<comment type="subcellular location">
    <subcellularLocation>
        <location evidence="2">Membrane</location>
        <topology evidence="2">Multi-pass membrane protein</topology>
    </subcellularLocation>
    <subcellularLocation>
        <location evidence="1">Nucleus</location>
    </subcellularLocation>
</comment>
<dbReference type="PANTHER" id="PTHR10027:SF10">
    <property type="entry name" value="SLOWPOKE 2, ISOFORM D"/>
    <property type="match status" value="1"/>
</dbReference>
<evidence type="ECO:0000256" key="3">
    <source>
        <dbReference type="ARBA" id="ARBA00022448"/>
    </source>
</evidence>
<dbReference type="Pfam" id="PF00665">
    <property type="entry name" value="rve"/>
    <property type="match status" value="1"/>
</dbReference>
<feature type="compositionally biased region" description="Low complexity" evidence="17">
    <location>
        <begin position="1488"/>
        <end position="1500"/>
    </location>
</feature>
<keyword evidence="4" id="KW-0633">Potassium transport</keyword>
<dbReference type="Proteomes" id="UP000239649">
    <property type="component" value="Unassembled WGS sequence"/>
</dbReference>
<proteinExistence type="predicted"/>
<feature type="region of interest" description="Disordered" evidence="17">
    <location>
        <begin position="1891"/>
        <end position="1931"/>
    </location>
</feature>
<keyword evidence="3" id="KW-0813">Transport</keyword>
<dbReference type="InterPro" id="IPR001584">
    <property type="entry name" value="Integrase_cat-core"/>
</dbReference>
<dbReference type="InterPro" id="IPR012337">
    <property type="entry name" value="RNaseH-like_sf"/>
</dbReference>
<feature type="region of interest" description="Disordered" evidence="17">
    <location>
        <begin position="2287"/>
        <end position="2329"/>
    </location>
</feature>
<feature type="domain" description="Myb-like" evidence="19">
    <location>
        <begin position="1171"/>
        <end position="1215"/>
    </location>
</feature>
<organism evidence="22 23">
    <name type="scientific">Micractinium conductrix</name>
    <dbReference type="NCBI Taxonomy" id="554055"/>
    <lineage>
        <taxon>Eukaryota</taxon>
        <taxon>Viridiplantae</taxon>
        <taxon>Chlorophyta</taxon>
        <taxon>core chlorophytes</taxon>
        <taxon>Trebouxiophyceae</taxon>
        <taxon>Chlorellales</taxon>
        <taxon>Chlorellaceae</taxon>
        <taxon>Chlorella clade</taxon>
        <taxon>Micractinium</taxon>
    </lineage>
</organism>
<evidence type="ECO:0000256" key="9">
    <source>
        <dbReference type="ARBA" id="ARBA00022989"/>
    </source>
</evidence>
<dbReference type="GO" id="GO:0005634">
    <property type="term" value="C:nucleus"/>
    <property type="evidence" value="ECO:0007669"/>
    <property type="project" value="UniProtKB-SubCell"/>
</dbReference>
<keyword evidence="14" id="KW-0804">Transcription</keyword>
<dbReference type="PANTHER" id="PTHR10027">
    <property type="entry name" value="CALCIUM-ACTIVATED POTASSIUM CHANNEL ALPHA CHAIN"/>
    <property type="match status" value="1"/>
</dbReference>
<evidence type="ECO:0000256" key="6">
    <source>
        <dbReference type="ARBA" id="ARBA00022737"/>
    </source>
</evidence>
<feature type="domain" description="Integrase catalytic" evidence="20">
    <location>
        <begin position="2098"/>
        <end position="2264"/>
    </location>
</feature>
<keyword evidence="12" id="KW-0238">DNA-binding</keyword>
<feature type="compositionally biased region" description="Acidic residues" evidence="17">
    <location>
        <begin position="1338"/>
        <end position="1354"/>
    </location>
</feature>
<dbReference type="InterPro" id="IPR005821">
    <property type="entry name" value="Ion_trans_dom"/>
</dbReference>
<comment type="caution">
    <text evidence="22">The sequence shown here is derived from an EMBL/GenBank/DDBJ whole genome shotgun (WGS) entry which is preliminary data.</text>
</comment>
<dbReference type="GO" id="GO:0005267">
    <property type="term" value="F:potassium channel activity"/>
    <property type="evidence" value="ECO:0007669"/>
    <property type="project" value="UniProtKB-KW"/>
</dbReference>
<dbReference type="PROSITE" id="PS50090">
    <property type="entry name" value="MYB_LIKE"/>
    <property type="match status" value="2"/>
</dbReference>
<dbReference type="GO" id="GO:0003677">
    <property type="term" value="F:DNA binding"/>
    <property type="evidence" value="ECO:0007669"/>
    <property type="project" value="UniProtKB-KW"/>
</dbReference>
<feature type="compositionally biased region" description="Gly residues" evidence="17">
    <location>
        <begin position="1451"/>
        <end position="1467"/>
    </location>
</feature>
<dbReference type="PROSITE" id="PS51294">
    <property type="entry name" value="HTH_MYB"/>
    <property type="match status" value="2"/>
</dbReference>
<keyword evidence="23" id="KW-1185">Reference proteome</keyword>
<feature type="transmembrane region" description="Helical" evidence="18">
    <location>
        <begin position="252"/>
        <end position="272"/>
    </location>
</feature>
<feature type="domain" description="HTH myb-type" evidence="21">
    <location>
        <begin position="1171"/>
        <end position="1215"/>
    </location>
</feature>
<dbReference type="GO" id="GO:0015074">
    <property type="term" value="P:DNA integration"/>
    <property type="evidence" value="ECO:0007669"/>
    <property type="project" value="InterPro"/>
</dbReference>
<dbReference type="Gene3D" id="1.20.120.350">
    <property type="entry name" value="Voltage-gated potassium channels. Chain C"/>
    <property type="match status" value="1"/>
</dbReference>
<evidence type="ECO:0000256" key="11">
    <source>
        <dbReference type="ARBA" id="ARBA00023065"/>
    </source>
</evidence>
<feature type="domain" description="HTH myb-type" evidence="21">
    <location>
        <begin position="1216"/>
        <end position="1270"/>
    </location>
</feature>
<accession>A0A2P6VA49</accession>
<feature type="transmembrane region" description="Helical" evidence="18">
    <location>
        <begin position="222"/>
        <end position="240"/>
    </location>
</feature>
<name>A0A2P6VA49_9CHLO</name>
<evidence type="ECO:0000256" key="4">
    <source>
        <dbReference type="ARBA" id="ARBA00022538"/>
    </source>
</evidence>
<dbReference type="InterPro" id="IPR017930">
    <property type="entry name" value="Myb_dom"/>
</dbReference>
<evidence type="ECO:0000256" key="7">
    <source>
        <dbReference type="ARBA" id="ARBA00022826"/>
    </source>
</evidence>
<feature type="compositionally biased region" description="Gly residues" evidence="17">
    <location>
        <begin position="642"/>
        <end position="661"/>
    </location>
</feature>
<evidence type="ECO:0000256" key="1">
    <source>
        <dbReference type="ARBA" id="ARBA00004123"/>
    </source>
</evidence>
<dbReference type="InterPro" id="IPR003148">
    <property type="entry name" value="RCK_N"/>
</dbReference>
<evidence type="ECO:0000256" key="5">
    <source>
        <dbReference type="ARBA" id="ARBA00022692"/>
    </source>
</evidence>
<feature type="region of interest" description="Disordered" evidence="17">
    <location>
        <begin position="1314"/>
        <end position="1418"/>
    </location>
</feature>
<evidence type="ECO:0000259" key="21">
    <source>
        <dbReference type="PROSITE" id="PS51294"/>
    </source>
</evidence>
<protein>
    <submittedName>
        <fullName evidence="22">Transcription factor MYB44-like isoform A</fullName>
    </submittedName>
</protein>
<dbReference type="EMBL" id="LHPF02000017">
    <property type="protein sequence ID" value="PSC70955.1"/>
    <property type="molecule type" value="Genomic_DNA"/>
</dbReference>
<dbReference type="Pfam" id="PF22614">
    <property type="entry name" value="Slo-like_RCK"/>
    <property type="match status" value="1"/>
</dbReference>
<dbReference type="Gene3D" id="1.10.287.70">
    <property type="match status" value="1"/>
</dbReference>
<keyword evidence="11" id="KW-0406">Ion transport</keyword>
<dbReference type="CDD" id="cd00167">
    <property type="entry name" value="SANT"/>
    <property type="match status" value="2"/>
</dbReference>
<evidence type="ECO:0000256" key="15">
    <source>
        <dbReference type="ARBA" id="ARBA00023242"/>
    </source>
</evidence>
<dbReference type="Pfam" id="PF03493">
    <property type="entry name" value="BK_channel_a"/>
    <property type="match status" value="1"/>
</dbReference>
<evidence type="ECO:0000256" key="16">
    <source>
        <dbReference type="ARBA" id="ARBA00023303"/>
    </source>
</evidence>